<dbReference type="InterPro" id="IPR029045">
    <property type="entry name" value="ClpP/crotonase-like_dom_sf"/>
</dbReference>
<dbReference type="GO" id="GO:0006508">
    <property type="term" value="P:proteolysis"/>
    <property type="evidence" value="ECO:0007669"/>
    <property type="project" value="UniProtKB-KW"/>
</dbReference>
<dbReference type="Pfam" id="PF13180">
    <property type="entry name" value="PDZ_2"/>
    <property type="match status" value="1"/>
</dbReference>
<evidence type="ECO:0000256" key="2">
    <source>
        <dbReference type="ARBA" id="ARBA00022670"/>
    </source>
</evidence>
<dbReference type="InterPro" id="IPR001478">
    <property type="entry name" value="PDZ"/>
</dbReference>
<evidence type="ECO:0000256" key="8">
    <source>
        <dbReference type="SAM" id="SignalP"/>
    </source>
</evidence>
<dbReference type="FunFam" id="3.90.226.10:FF:000029">
    <property type="entry name" value="Peptidase, S41 family"/>
    <property type="match status" value="1"/>
</dbReference>
<dbReference type="SMART" id="SM00228">
    <property type="entry name" value="PDZ"/>
    <property type="match status" value="1"/>
</dbReference>
<keyword evidence="11" id="KW-1185">Reference proteome</keyword>
<organism evidence="10 11">
    <name type="scientific">Bacteriovorax stolpii</name>
    <name type="common">Bdellovibrio stolpii</name>
    <dbReference type="NCBI Taxonomy" id="960"/>
    <lineage>
        <taxon>Bacteria</taxon>
        <taxon>Pseudomonadati</taxon>
        <taxon>Bdellovibrionota</taxon>
        <taxon>Bacteriovoracia</taxon>
        <taxon>Bacteriovoracales</taxon>
        <taxon>Bacteriovoracaceae</taxon>
        <taxon>Bacteriovorax</taxon>
    </lineage>
</organism>
<proteinExistence type="inferred from homology"/>
<dbReference type="CDD" id="cd06782">
    <property type="entry name" value="cpPDZ_CPP-like"/>
    <property type="match status" value="1"/>
</dbReference>
<dbReference type="GO" id="GO:0008236">
    <property type="term" value="F:serine-type peptidase activity"/>
    <property type="evidence" value="ECO:0007669"/>
    <property type="project" value="UniProtKB-KW"/>
</dbReference>
<evidence type="ECO:0000256" key="7">
    <source>
        <dbReference type="SAM" id="MobiDB-lite"/>
    </source>
</evidence>
<evidence type="ECO:0000313" key="11">
    <source>
        <dbReference type="Proteomes" id="UP000235584"/>
    </source>
</evidence>
<dbReference type="GO" id="GO:0004175">
    <property type="term" value="F:endopeptidase activity"/>
    <property type="evidence" value="ECO:0007669"/>
    <property type="project" value="TreeGrafter"/>
</dbReference>
<keyword evidence="2 5" id="KW-0645">Protease</keyword>
<name>A0A2K9NW55_BACTC</name>
<protein>
    <submittedName>
        <fullName evidence="10">Peptidase S41</fullName>
    </submittedName>
</protein>
<dbReference type="AlphaFoldDB" id="A0A2K9NW55"/>
<dbReference type="CDD" id="cd07560">
    <property type="entry name" value="Peptidase_S41_CPP"/>
    <property type="match status" value="1"/>
</dbReference>
<accession>A0A2K9NW55</accession>
<feature type="domain" description="PDZ" evidence="9">
    <location>
        <begin position="88"/>
        <end position="156"/>
    </location>
</feature>
<keyword evidence="4 5" id="KW-0720">Serine protease</keyword>
<keyword evidence="6" id="KW-0175">Coiled coil</keyword>
<dbReference type="Proteomes" id="UP000235584">
    <property type="component" value="Chromosome"/>
</dbReference>
<dbReference type="GO" id="GO:0030288">
    <property type="term" value="C:outer membrane-bounded periplasmic space"/>
    <property type="evidence" value="ECO:0007669"/>
    <property type="project" value="TreeGrafter"/>
</dbReference>
<keyword evidence="3 5" id="KW-0378">Hydrolase</keyword>
<gene>
    <name evidence="10" type="ORF">C0V70_14460</name>
</gene>
<feature type="chain" id="PRO_5014662463" evidence="8">
    <location>
        <begin position="27"/>
        <end position="478"/>
    </location>
</feature>
<feature type="region of interest" description="Disordered" evidence="7">
    <location>
        <begin position="421"/>
        <end position="454"/>
    </location>
</feature>
<dbReference type="NCBIfam" id="TIGR00225">
    <property type="entry name" value="prc"/>
    <property type="match status" value="1"/>
</dbReference>
<evidence type="ECO:0000313" key="10">
    <source>
        <dbReference type="EMBL" id="AUN99285.1"/>
    </source>
</evidence>
<dbReference type="InterPro" id="IPR005151">
    <property type="entry name" value="Tail-specific_protease"/>
</dbReference>
<sequence>MEGVVMKRAVTSLLVGLSLMSSAAFAAPAEDLAKKSRYEKLELFNKVLYLIESQYYREVSTDKLIEGAINGMMNTLDPHSAYLDSEVFSKMQEETSGEFGGLGIEVTQKDGVLVIITPIEDSPAFKAGIKAGDKIVEINHESMVGASLQQAIDKLRGKMKSKIVLGIVRDGVDGVKNFELTREIVYLRPVKYELLQNAYAYVRLTQFQKKSAEYIVDALKKMREQLKKEPLKGVILDLRSNPGGLLDEAVDVSSIFLKDGIVVSTEGRDPKNKEIRYVKKSGYKELEVPLVVLINGSSASASEIVSGALQDAKRAIIMGTQSFGKGSVQSVAKIDDASGVKLTIAQYMTPSGRKIQAVGINPDVTIGEAEGEWYDENRKESSFIREKDLKNHLTATIETAEEKKIREEQELKERIERTERFKAMREKKKQAKKPEAKEPVVAGDDEEDSKRVAPGEDYQVNQAINYLKNIGLIKTLKF</sequence>
<evidence type="ECO:0000256" key="3">
    <source>
        <dbReference type="ARBA" id="ARBA00022801"/>
    </source>
</evidence>
<dbReference type="PANTHER" id="PTHR32060:SF30">
    <property type="entry name" value="CARBOXY-TERMINAL PROCESSING PROTEASE CTPA"/>
    <property type="match status" value="1"/>
</dbReference>
<dbReference type="GO" id="GO:0007165">
    <property type="term" value="P:signal transduction"/>
    <property type="evidence" value="ECO:0007669"/>
    <property type="project" value="TreeGrafter"/>
</dbReference>
<dbReference type="PANTHER" id="PTHR32060">
    <property type="entry name" value="TAIL-SPECIFIC PROTEASE"/>
    <property type="match status" value="1"/>
</dbReference>
<dbReference type="SUPFAM" id="SSF52096">
    <property type="entry name" value="ClpP/crotonase"/>
    <property type="match status" value="1"/>
</dbReference>
<dbReference type="SMART" id="SM00245">
    <property type="entry name" value="TSPc"/>
    <property type="match status" value="1"/>
</dbReference>
<reference evidence="10 11" key="1">
    <citation type="submission" date="2018-01" db="EMBL/GenBank/DDBJ databases">
        <title>Complete genome sequence of Bacteriovorax stolpii DSM12778.</title>
        <authorList>
            <person name="Tang B."/>
            <person name="Chang J."/>
        </authorList>
    </citation>
    <scope>NUCLEOTIDE SEQUENCE [LARGE SCALE GENOMIC DNA]</scope>
    <source>
        <strain evidence="10 11">DSM 12778</strain>
    </source>
</reference>
<dbReference type="SUPFAM" id="SSF50156">
    <property type="entry name" value="PDZ domain-like"/>
    <property type="match status" value="1"/>
</dbReference>
<dbReference type="InterPro" id="IPR036034">
    <property type="entry name" value="PDZ_sf"/>
</dbReference>
<dbReference type="Gene3D" id="2.30.42.10">
    <property type="match status" value="1"/>
</dbReference>
<dbReference type="Gene3D" id="3.90.226.10">
    <property type="entry name" value="2-enoyl-CoA Hydratase, Chain A, domain 1"/>
    <property type="match status" value="1"/>
</dbReference>
<evidence type="ECO:0000256" key="4">
    <source>
        <dbReference type="ARBA" id="ARBA00022825"/>
    </source>
</evidence>
<evidence type="ECO:0000256" key="1">
    <source>
        <dbReference type="ARBA" id="ARBA00009179"/>
    </source>
</evidence>
<dbReference type="EMBL" id="CP025704">
    <property type="protein sequence ID" value="AUN99285.1"/>
    <property type="molecule type" value="Genomic_DNA"/>
</dbReference>
<comment type="similarity">
    <text evidence="1 5">Belongs to the peptidase S41A family.</text>
</comment>
<feature type="coiled-coil region" evidence="6">
    <location>
        <begin position="390"/>
        <end position="418"/>
    </location>
</feature>
<evidence type="ECO:0000256" key="5">
    <source>
        <dbReference type="RuleBase" id="RU004404"/>
    </source>
</evidence>
<dbReference type="PROSITE" id="PS50106">
    <property type="entry name" value="PDZ"/>
    <property type="match status" value="1"/>
</dbReference>
<evidence type="ECO:0000259" key="9">
    <source>
        <dbReference type="PROSITE" id="PS50106"/>
    </source>
</evidence>
<dbReference type="InterPro" id="IPR004447">
    <property type="entry name" value="Peptidase_S41A"/>
</dbReference>
<dbReference type="FunFam" id="2.30.42.10:FF:000063">
    <property type="entry name" value="Peptidase, S41 family"/>
    <property type="match status" value="1"/>
</dbReference>
<dbReference type="KEGG" id="bsto:C0V70_14460"/>
<dbReference type="Gene3D" id="3.30.750.44">
    <property type="match status" value="1"/>
</dbReference>
<dbReference type="FunFam" id="3.30.750.44:FF:000001">
    <property type="entry name" value="S41 family peptidase"/>
    <property type="match status" value="1"/>
</dbReference>
<dbReference type="OrthoDB" id="5287938at2"/>
<dbReference type="Pfam" id="PF22694">
    <property type="entry name" value="CtpB_N-like"/>
    <property type="match status" value="1"/>
</dbReference>
<keyword evidence="8" id="KW-0732">Signal</keyword>
<dbReference type="Pfam" id="PF03572">
    <property type="entry name" value="Peptidase_S41"/>
    <property type="match status" value="1"/>
</dbReference>
<feature type="signal peptide" evidence="8">
    <location>
        <begin position="1"/>
        <end position="26"/>
    </location>
</feature>
<evidence type="ECO:0000256" key="6">
    <source>
        <dbReference type="SAM" id="Coils"/>
    </source>
</evidence>
<dbReference type="InterPro" id="IPR055210">
    <property type="entry name" value="CtpA/B_N"/>
</dbReference>